<evidence type="ECO:0000313" key="3">
    <source>
        <dbReference type="Proteomes" id="UP001595821"/>
    </source>
</evidence>
<feature type="transmembrane region" description="Helical" evidence="1">
    <location>
        <begin position="21"/>
        <end position="40"/>
    </location>
</feature>
<dbReference type="AlphaFoldDB" id="A0ABD5NVI5"/>
<keyword evidence="1" id="KW-0472">Membrane</keyword>
<gene>
    <name evidence="2" type="ORF">ACFOZ7_03685</name>
</gene>
<dbReference type="Pfam" id="PF23930">
    <property type="entry name" value="DUF7268"/>
    <property type="match status" value="1"/>
</dbReference>
<feature type="transmembrane region" description="Helical" evidence="1">
    <location>
        <begin position="95"/>
        <end position="116"/>
    </location>
</feature>
<sequence length="117" mass="11529">MDADGPAGAESPHPPLSRLGAMFAVGAVAGAVTVVALAVGTDADASARVFSLGALVFGAALLGWSTAVLAGRGLEAAHRHLETGSDWTEAKSRRAMLLLCAFGLGGMVGVSIATAIA</sequence>
<keyword evidence="1" id="KW-1133">Transmembrane helix</keyword>
<protein>
    <submittedName>
        <fullName evidence="2">Uncharacterized protein</fullName>
    </submittedName>
</protein>
<dbReference type="GeneID" id="71853663"/>
<reference evidence="2 3" key="1">
    <citation type="journal article" date="2014" name="Int. J. Syst. Evol. Microbiol.">
        <title>Complete genome sequence of Corynebacterium casei LMG S-19264T (=DSM 44701T), isolated from a smear-ripened cheese.</title>
        <authorList>
            <consortium name="US DOE Joint Genome Institute (JGI-PGF)"/>
            <person name="Walter F."/>
            <person name="Albersmeier A."/>
            <person name="Kalinowski J."/>
            <person name="Ruckert C."/>
        </authorList>
    </citation>
    <scope>NUCLEOTIDE SEQUENCE [LARGE SCALE GENOMIC DNA]</scope>
    <source>
        <strain evidence="2 3">IBRC-M 10912</strain>
    </source>
</reference>
<dbReference type="EMBL" id="JBHSDJ010000011">
    <property type="protein sequence ID" value="MFC4246098.1"/>
    <property type="molecule type" value="Genomic_DNA"/>
</dbReference>
<organism evidence="2 3">
    <name type="scientific">Natribaculum luteum</name>
    <dbReference type="NCBI Taxonomy" id="1586232"/>
    <lineage>
        <taxon>Archaea</taxon>
        <taxon>Methanobacteriati</taxon>
        <taxon>Methanobacteriota</taxon>
        <taxon>Stenosarchaea group</taxon>
        <taxon>Halobacteria</taxon>
        <taxon>Halobacteriales</taxon>
        <taxon>Natrialbaceae</taxon>
        <taxon>Natribaculum</taxon>
    </lineage>
</organism>
<name>A0ABD5NVI5_9EURY</name>
<evidence type="ECO:0000313" key="2">
    <source>
        <dbReference type="EMBL" id="MFC4246098.1"/>
    </source>
</evidence>
<comment type="caution">
    <text evidence="2">The sequence shown here is derived from an EMBL/GenBank/DDBJ whole genome shotgun (WGS) entry which is preliminary data.</text>
</comment>
<feature type="transmembrane region" description="Helical" evidence="1">
    <location>
        <begin position="52"/>
        <end position="74"/>
    </location>
</feature>
<dbReference type="Proteomes" id="UP001595821">
    <property type="component" value="Unassembled WGS sequence"/>
</dbReference>
<accession>A0ABD5NVI5</accession>
<evidence type="ECO:0000256" key="1">
    <source>
        <dbReference type="SAM" id="Phobius"/>
    </source>
</evidence>
<dbReference type="RefSeq" id="WP_246974070.1">
    <property type="nucleotide sequence ID" value="NZ_CP095397.1"/>
</dbReference>
<keyword evidence="1" id="KW-0812">Transmembrane</keyword>
<dbReference type="InterPro" id="IPR055692">
    <property type="entry name" value="DUF7268"/>
</dbReference>
<proteinExistence type="predicted"/>